<organism evidence="2 3">
    <name type="scientific">Schizothecium vesticola</name>
    <dbReference type="NCBI Taxonomy" id="314040"/>
    <lineage>
        <taxon>Eukaryota</taxon>
        <taxon>Fungi</taxon>
        <taxon>Dikarya</taxon>
        <taxon>Ascomycota</taxon>
        <taxon>Pezizomycotina</taxon>
        <taxon>Sordariomycetes</taxon>
        <taxon>Sordariomycetidae</taxon>
        <taxon>Sordariales</taxon>
        <taxon>Schizotheciaceae</taxon>
        <taxon>Schizothecium</taxon>
    </lineage>
</organism>
<dbReference type="Proteomes" id="UP001172155">
    <property type="component" value="Unassembled WGS sequence"/>
</dbReference>
<reference evidence="2" key="1">
    <citation type="submission" date="2023-06" db="EMBL/GenBank/DDBJ databases">
        <title>Genome-scale phylogeny and comparative genomics of the fungal order Sordariales.</title>
        <authorList>
            <consortium name="Lawrence Berkeley National Laboratory"/>
            <person name="Hensen N."/>
            <person name="Bonometti L."/>
            <person name="Westerberg I."/>
            <person name="Brannstrom I.O."/>
            <person name="Guillou S."/>
            <person name="Cros-Aarteil S."/>
            <person name="Calhoun S."/>
            <person name="Haridas S."/>
            <person name="Kuo A."/>
            <person name="Mondo S."/>
            <person name="Pangilinan J."/>
            <person name="Riley R."/>
            <person name="LaButti K."/>
            <person name="Andreopoulos B."/>
            <person name="Lipzen A."/>
            <person name="Chen C."/>
            <person name="Yanf M."/>
            <person name="Daum C."/>
            <person name="Ng V."/>
            <person name="Clum A."/>
            <person name="Steindorff A."/>
            <person name="Ohm R."/>
            <person name="Martin F."/>
            <person name="Silar P."/>
            <person name="Natvig D."/>
            <person name="Lalanne C."/>
            <person name="Gautier V."/>
            <person name="Ament-velasquez S.L."/>
            <person name="Kruys A."/>
            <person name="Hutchinson M.I."/>
            <person name="Powell A.J."/>
            <person name="Barry K."/>
            <person name="Miller A.N."/>
            <person name="Grigoriev I.V."/>
            <person name="Debuchy R."/>
            <person name="Gladieux P."/>
            <person name="Thoren M.H."/>
            <person name="Johannesson H."/>
        </authorList>
    </citation>
    <scope>NUCLEOTIDE SEQUENCE</scope>
    <source>
        <strain evidence="2">SMH3187-1</strain>
    </source>
</reference>
<name>A0AA40KBD9_9PEZI</name>
<gene>
    <name evidence="2" type="ORF">B0T18DRAFT_91613</name>
</gene>
<sequence>MTYLPDIVLCKSMHLSHKFGIFAISEKAKAMLQIHCPALARYAQAADAPVPPATRPQTPSTAARRTRQGPMESENRDALSESRDHVKSQFDFFNVVVLDQSVFPSPPRILAHCLFRRRAPWSIALSFRCVTTHFFSFAPFPSPLHHSFPLPRSSCPLLPPTLDTLLIIVWSCHWMLSLSLV</sequence>
<comment type="caution">
    <text evidence="2">The sequence shown here is derived from an EMBL/GenBank/DDBJ whole genome shotgun (WGS) entry which is preliminary data.</text>
</comment>
<accession>A0AA40KBD9</accession>
<dbReference type="EMBL" id="JAUKUD010000002">
    <property type="protein sequence ID" value="KAK0752492.1"/>
    <property type="molecule type" value="Genomic_DNA"/>
</dbReference>
<evidence type="ECO:0000313" key="3">
    <source>
        <dbReference type="Proteomes" id="UP001172155"/>
    </source>
</evidence>
<keyword evidence="3" id="KW-1185">Reference proteome</keyword>
<evidence type="ECO:0000256" key="1">
    <source>
        <dbReference type="SAM" id="MobiDB-lite"/>
    </source>
</evidence>
<dbReference type="AlphaFoldDB" id="A0AA40KBD9"/>
<evidence type="ECO:0000313" key="2">
    <source>
        <dbReference type="EMBL" id="KAK0752492.1"/>
    </source>
</evidence>
<protein>
    <submittedName>
        <fullName evidence="2">Uncharacterized protein</fullName>
    </submittedName>
</protein>
<proteinExistence type="predicted"/>
<feature type="region of interest" description="Disordered" evidence="1">
    <location>
        <begin position="47"/>
        <end position="80"/>
    </location>
</feature>